<dbReference type="EMBL" id="JACVVK020000007">
    <property type="protein sequence ID" value="KAK7506192.1"/>
    <property type="molecule type" value="Genomic_DNA"/>
</dbReference>
<evidence type="ECO:0000256" key="1">
    <source>
        <dbReference type="SAM" id="MobiDB-lite"/>
    </source>
</evidence>
<dbReference type="Proteomes" id="UP001519460">
    <property type="component" value="Unassembled WGS sequence"/>
</dbReference>
<feature type="region of interest" description="Disordered" evidence="1">
    <location>
        <begin position="48"/>
        <end position="67"/>
    </location>
</feature>
<feature type="non-terminal residue" evidence="2">
    <location>
        <position position="67"/>
    </location>
</feature>
<organism evidence="2 3">
    <name type="scientific">Batillaria attramentaria</name>
    <dbReference type="NCBI Taxonomy" id="370345"/>
    <lineage>
        <taxon>Eukaryota</taxon>
        <taxon>Metazoa</taxon>
        <taxon>Spiralia</taxon>
        <taxon>Lophotrochozoa</taxon>
        <taxon>Mollusca</taxon>
        <taxon>Gastropoda</taxon>
        <taxon>Caenogastropoda</taxon>
        <taxon>Sorbeoconcha</taxon>
        <taxon>Cerithioidea</taxon>
        <taxon>Batillariidae</taxon>
        <taxon>Batillaria</taxon>
    </lineage>
</organism>
<proteinExistence type="predicted"/>
<gene>
    <name evidence="2" type="ORF">BaRGS_00002304</name>
</gene>
<sequence length="67" mass="7541">NMDLLRHCLKLWDKIRGRFVKGQHHAGDKDTGPNPPRLAIVPTWTSDEQDSMNFHPAFDPDGSCGRG</sequence>
<accession>A0ABD0M3E0</accession>
<evidence type="ECO:0000313" key="2">
    <source>
        <dbReference type="EMBL" id="KAK7506192.1"/>
    </source>
</evidence>
<comment type="caution">
    <text evidence="2">The sequence shown here is derived from an EMBL/GenBank/DDBJ whole genome shotgun (WGS) entry which is preliminary data.</text>
</comment>
<protein>
    <submittedName>
        <fullName evidence="2">Uncharacterized protein</fullName>
    </submittedName>
</protein>
<dbReference type="AlphaFoldDB" id="A0ABD0M3E0"/>
<keyword evidence="3" id="KW-1185">Reference proteome</keyword>
<evidence type="ECO:0000313" key="3">
    <source>
        <dbReference type="Proteomes" id="UP001519460"/>
    </source>
</evidence>
<reference evidence="2 3" key="1">
    <citation type="journal article" date="2023" name="Sci. Data">
        <title>Genome assembly of the Korean intertidal mud-creeper Batillaria attramentaria.</title>
        <authorList>
            <person name="Patra A.K."/>
            <person name="Ho P.T."/>
            <person name="Jun S."/>
            <person name="Lee S.J."/>
            <person name="Kim Y."/>
            <person name="Won Y.J."/>
        </authorList>
    </citation>
    <scope>NUCLEOTIDE SEQUENCE [LARGE SCALE GENOMIC DNA]</scope>
    <source>
        <strain evidence="2">Wonlab-2016</strain>
    </source>
</reference>
<name>A0ABD0M3E0_9CAEN</name>
<feature type="non-terminal residue" evidence="2">
    <location>
        <position position="1"/>
    </location>
</feature>